<dbReference type="GO" id="GO:0003735">
    <property type="term" value="F:structural constituent of ribosome"/>
    <property type="evidence" value="ECO:0007669"/>
    <property type="project" value="InterPro"/>
</dbReference>
<dbReference type="FunFam" id="1.10.455.10:FF:000001">
    <property type="entry name" value="30S ribosomal protein S7"/>
    <property type="match status" value="1"/>
</dbReference>
<keyword evidence="2 6" id="KW-0699">rRNA-binding</keyword>
<keyword evidence="3 6" id="KW-0694">RNA-binding</keyword>
<dbReference type="GO" id="GO:0015935">
    <property type="term" value="C:small ribosomal subunit"/>
    <property type="evidence" value="ECO:0007669"/>
    <property type="project" value="InterPro"/>
</dbReference>
<evidence type="ECO:0000256" key="4">
    <source>
        <dbReference type="ARBA" id="ARBA00022980"/>
    </source>
</evidence>
<dbReference type="GO" id="GO:0000049">
    <property type="term" value="F:tRNA binding"/>
    <property type="evidence" value="ECO:0007669"/>
    <property type="project" value="UniProtKB-UniRule"/>
</dbReference>
<protein>
    <recommendedName>
        <fullName evidence="6">Small ribosomal subunit protein uS7</fullName>
    </recommendedName>
</protein>
<proteinExistence type="inferred from homology"/>
<comment type="similarity">
    <text evidence="1 6">Belongs to the universal ribosomal protein uS7 family.</text>
</comment>
<accession>A0A955RPW6</accession>
<reference evidence="8" key="2">
    <citation type="journal article" date="2021" name="Microbiome">
        <title>Successional dynamics and alternative stable states in a saline activated sludge microbial community over 9 years.</title>
        <authorList>
            <person name="Wang Y."/>
            <person name="Ye J."/>
            <person name="Ju F."/>
            <person name="Liu L."/>
            <person name="Boyd J.A."/>
            <person name="Deng Y."/>
            <person name="Parks D.H."/>
            <person name="Jiang X."/>
            <person name="Yin X."/>
            <person name="Woodcroft B.J."/>
            <person name="Tyson G.W."/>
            <person name="Hugenholtz P."/>
            <person name="Polz M.F."/>
            <person name="Zhang T."/>
        </authorList>
    </citation>
    <scope>NUCLEOTIDE SEQUENCE</scope>
    <source>
        <strain evidence="8">HKST-UBA01</strain>
    </source>
</reference>
<dbReference type="PANTHER" id="PTHR11205">
    <property type="entry name" value="RIBOSOMAL PROTEIN S7"/>
    <property type="match status" value="1"/>
</dbReference>
<comment type="function">
    <text evidence="6">One of the primary rRNA binding proteins, it binds directly to 16S rRNA where it nucleates assembly of the head domain of the 30S subunit. Is located at the subunit interface close to the decoding center, probably blocks exit of the E-site tRNA.</text>
</comment>
<dbReference type="InterPro" id="IPR023798">
    <property type="entry name" value="Ribosomal_uS7_dom"/>
</dbReference>
<dbReference type="NCBIfam" id="TIGR01029">
    <property type="entry name" value="rpsG_bact"/>
    <property type="match status" value="1"/>
</dbReference>
<reference evidence="8" key="1">
    <citation type="submission" date="2020-04" db="EMBL/GenBank/DDBJ databases">
        <authorList>
            <person name="Zhang T."/>
        </authorList>
    </citation>
    <scope>NUCLEOTIDE SEQUENCE</scope>
    <source>
        <strain evidence="8">HKST-UBA01</strain>
    </source>
</reference>
<keyword evidence="4 6" id="KW-0689">Ribosomal protein</keyword>
<evidence type="ECO:0000256" key="5">
    <source>
        <dbReference type="ARBA" id="ARBA00023274"/>
    </source>
</evidence>
<comment type="caution">
    <text evidence="8">The sequence shown here is derived from an EMBL/GenBank/DDBJ whole genome shotgun (WGS) entry which is preliminary data.</text>
</comment>
<dbReference type="EMBL" id="JAGQKX010000015">
    <property type="protein sequence ID" value="MCA9389965.1"/>
    <property type="molecule type" value="Genomic_DNA"/>
</dbReference>
<keyword evidence="5 6" id="KW-0687">Ribonucleoprotein</keyword>
<dbReference type="Pfam" id="PF00177">
    <property type="entry name" value="Ribosomal_S7"/>
    <property type="match status" value="1"/>
</dbReference>
<evidence type="ECO:0000256" key="2">
    <source>
        <dbReference type="ARBA" id="ARBA00022730"/>
    </source>
</evidence>
<dbReference type="GO" id="GO:0006412">
    <property type="term" value="P:translation"/>
    <property type="evidence" value="ECO:0007669"/>
    <property type="project" value="UniProtKB-UniRule"/>
</dbReference>
<dbReference type="CDD" id="cd14869">
    <property type="entry name" value="uS7_Bacteria"/>
    <property type="match status" value="1"/>
</dbReference>
<gene>
    <name evidence="6 8" type="primary">rpsG</name>
    <name evidence="8" type="ORF">KC571_01050</name>
</gene>
<dbReference type="InterPro" id="IPR036823">
    <property type="entry name" value="Ribosomal_uS7_dom_sf"/>
</dbReference>
<sequence length="155" mass="17671">MRAKKPKLRKPQPDARYGSEQLQRFINKLMLDGKKDLAARIVYDAIEQAGEQLSVEPLVVFETALRNVAPTIEVRSRRVGGATFQVPMPVRTERKEMLATRWIINSARSRNGKDMSTLLMTELVSAFNGEGEAIKMRDNVHKMAEANRAFAHFKW</sequence>
<dbReference type="Gene3D" id="1.10.455.10">
    <property type="entry name" value="Ribosomal protein S7 domain"/>
    <property type="match status" value="1"/>
</dbReference>
<dbReference type="HAMAP" id="MF_00480_B">
    <property type="entry name" value="Ribosomal_uS7_B"/>
    <property type="match status" value="1"/>
</dbReference>
<feature type="domain" description="Small ribosomal subunit protein uS7" evidence="7">
    <location>
        <begin position="2"/>
        <end position="148"/>
    </location>
</feature>
<dbReference type="InterPro" id="IPR000235">
    <property type="entry name" value="Ribosomal_uS7"/>
</dbReference>
<name>A0A955RPW6_UNCKA</name>
<dbReference type="GO" id="GO:0019843">
    <property type="term" value="F:rRNA binding"/>
    <property type="evidence" value="ECO:0007669"/>
    <property type="project" value="UniProtKB-UniRule"/>
</dbReference>
<evidence type="ECO:0000256" key="1">
    <source>
        <dbReference type="ARBA" id="ARBA00007151"/>
    </source>
</evidence>
<evidence type="ECO:0000313" key="8">
    <source>
        <dbReference type="EMBL" id="MCA9389965.1"/>
    </source>
</evidence>
<evidence type="ECO:0000256" key="6">
    <source>
        <dbReference type="HAMAP-Rule" id="MF_00480"/>
    </source>
</evidence>
<dbReference type="Proteomes" id="UP000701698">
    <property type="component" value="Unassembled WGS sequence"/>
</dbReference>
<organism evidence="8 9">
    <name type="scientific">candidate division WWE3 bacterium</name>
    <dbReference type="NCBI Taxonomy" id="2053526"/>
    <lineage>
        <taxon>Bacteria</taxon>
        <taxon>Katanobacteria</taxon>
    </lineage>
</organism>
<dbReference type="InterPro" id="IPR005717">
    <property type="entry name" value="Ribosomal_uS7_bac/org-type"/>
</dbReference>
<evidence type="ECO:0000259" key="7">
    <source>
        <dbReference type="Pfam" id="PF00177"/>
    </source>
</evidence>
<dbReference type="AlphaFoldDB" id="A0A955RPW6"/>
<evidence type="ECO:0000256" key="3">
    <source>
        <dbReference type="ARBA" id="ARBA00022884"/>
    </source>
</evidence>
<comment type="subunit">
    <text evidence="6">Part of the 30S ribosomal subunit. Contacts proteins S9 and S11.</text>
</comment>
<dbReference type="PIRSF" id="PIRSF002122">
    <property type="entry name" value="RPS7p_RPS7a_RPS5e_RPS7o"/>
    <property type="match status" value="1"/>
</dbReference>
<keyword evidence="6" id="KW-0820">tRNA-binding</keyword>
<evidence type="ECO:0000313" key="9">
    <source>
        <dbReference type="Proteomes" id="UP000701698"/>
    </source>
</evidence>
<dbReference type="SUPFAM" id="SSF47973">
    <property type="entry name" value="Ribosomal protein S7"/>
    <property type="match status" value="1"/>
</dbReference>